<feature type="domain" description="ABC transporter" evidence="4">
    <location>
        <begin position="3"/>
        <end position="198"/>
    </location>
</feature>
<dbReference type="EMBL" id="UINC01124811">
    <property type="protein sequence ID" value="SVD02212.1"/>
    <property type="molecule type" value="Genomic_DNA"/>
</dbReference>
<dbReference type="PROSITE" id="PS00211">
    <property type="entry name" value="ABC_TRANSPORTER_1"/>
    <property type="match status" value="1"/>
</dbReference>
<keyword evidence="1" id="KW-0813">Transport</keyword>
<keyword evidence="3" id="KW-0067">ATP-binding</keyword>
<proteinExistence type="predicted"/>
<reference evidence="5" key="1">
    <citation type="submission" date="2018-05" db="EMBL/GenBank/DDBJ databases">
        <authorList>
            <person name="Lanie J.A."/>
            <person name="Ng W.-L."/>
            <person name="Kazmierczak K.M."/>
            <person name="Andrzejewski T.M."/>
            <person name="Davidsen T.M."/>
            <person name="Wayne K.J."/>
            <person name="Tettelin H."/>
            <person name="Glass J.I."/>
            <person name="Rusch D."/>
            <person name="Podicherti R."/>
            <person name="Tsui H.-C.T."/>
            <person name="Winkler M.E."/>
        </authorList>
    </citation>
    <scope>NUCLEOTIDE SEQUENCE</scope>
</reference>
<evidence type="ECO:0000256" key="2">
    <source>
        <dbReference type="ARBA" id="ARBA00022741"/>
    </source>
</evidence>
<dbReference type="Gene3D" id="3.40.50.300">
    <property type="entry name" value="P-loop containing nucleotide triphosphate hydrolases"/>
    <property type="match status" value="1"/>
</dbReference>
<organism evidence="5">
    <name type="scientific">marine metagenome</name>
    <dbReference type="NCBI Taxonomy" id="408172"/>
    <lineage>
        <taxon>unclassified sequences</taxon>
        <taxon>metagenomes</taxon>
        <taxon>ecological metagenomes</taxon>
    </lineage>
</organism>
<dbReference type="InterPro" id="IPR003593">
    <property type="entry name" value="AAA+_ATPase"/>
</dbReference>
<dbReference type="GO" id="GO:0016887">
    <property type="term" value="F:ATP hydrolysis activity"/>
    <property type="evidence" value="ECO:0007669"/>
    <property type="project" value="InterPro"/>
</dbReference>
<dbReference type="SUPFAM" id="SSF52540">
    <property type="entry name" value="P-loop containing nucleoside triphosphate hydrolases"/>
    <property type="match status" value="1"/>
</dbReference>
<dbReference type="PROSITE" id="PS50893">
    <property type="entry name" value="ABC_TRANSPORTER_2"/>
    <property type="match status" value="1"/>
</dbReference>
<dbReference type="PANTHER" id="PTHR42788:SF13">
    <property type="entry name" value="ALIPHATIC SULFONATES IMPORT ATP-BINDING PROTEIN SSUB"/>
    <property type="match status" value="1"/>
</dbReference>
<dbReference type="PANTHER" id="PTHR42788">
    <property type="entry name" value="TAURINE IMPORT ATP-BINDING PROTEIN-RELATED"/>
    <property type="match status" value="1"/>
</dbReference>
<feature type="non-terminal residue" evidence="5">
    <location>
        <position position="1"/>
    </location>
</feature>
<dbReference type="InterPro" id="IPR003439">
    <property type="entry name" value="ABC_transporter-like_ATP-bd"/>
</dbReference>
<dbReference type="InterPro" id="IPR050166">
    <property type="entry name" value="ABC_transporter_ATP-bind"/>
</dbReference>
<sequence>SIIGPSGGGKTTLLSIIGGLQTPTKGLVKIDGICPKEAQRRRLLGFVFQDPSLLPWRTVLGNISLANELGVSASGKDPRDVLGIVGLEQFAEYYPHELSGGMRQKVALARAFAVDPEVLLMDEPLGSLDEITRSGMRYELLRLWNLSRKTVVMVTHSIPEAVILSDRVLIMSARPGQVVSELEIKLPRPRSENIERSPEFLDYTYCIREALSRATLLDSENGAANE</sequence>
<dbReference type="SMART" id="SM00382">
    <property type="entry name" value="AAA"/>
    <property type="match status" value="1"/>
</dbReference>
<dbReference type="GO" id="GO:0005524">
    <property type="term" value="F:ATP binding"/>
    <property type="evidence" value="ECO:0007669"/>
    <property type="project" value="UniProtKB-KW"/>
</dbReference>
<evidence type="ECO:0000313" key="5">
    <source>
        <dbReference type="EMBL" id="SVD02212.1"/>
    </source>
</evidence>
<dbReference type="Pfam" id="PF00005">
    <property type="entry name" value="ABC_tran"/>
    <property type="match status" value="1"/>
</dbReference>
<dbReference type="InterPro" id="IPR027417">
    <property type="entry name" value="P-loop_NTPase"/>
</dbReference>
<accession>A0A382RY19</accession>
<evidence type="ECO:0000256" key="3">
    <source>
        <dbReference type="ARBA" id="ARBA00022840"/>
    </source>
</evidence>
<evidence type="ECO:0000256" key="1">
    <source>
        <dbReference type="ARBA" id="ARBA00022448"/>
    </source>
</evidence>
<dbReference type="InterPro" id="IPR017871">
    <property type="entry name" value="ABC_transporter-like_CS"/>
</dbReference>
<gene>
    <name evidence="5" type="ORF">METZ01_LOCUS355066</name>
</gene>
<evidence type="ECO:0000259" key="4">
    <source>
        <dbReference type="PROSITE" id="PS50893"/>
    </source>
</evidence>
<keyword evidence="2" id="KW-0547">Nucleotide-binding</keyword>
<protein>
    <recommendedName>
        <fullName evidence="4">ABC transporter domain-containing protein</fullName>
    </recommendedName>
</protein>
<name>A0A382RY19_9ZZZZ</name>
<dbReference type="AlphaFoldDB" id="A0A382RY19"/>